<keyword evidence="3" id="KW-0418">Kinase</keyword>
<reference evidence="3" key="2">
    <citation type="submission" date="2011-02" db="EMBL/GenBank/DDBJ databases">
        <authorList>
            <person name="MacLean D."/>
        </authorList>
    </citation>
    <scope>NUCLEOTIDE SEQUENCE</scope>
</reference>
<dbReference type="PROSITE" id="PS00108">
    <property type="entry name" value="PROTEIN_KINASE_ST"/>
    <property type="match status" value="1"/>
</dbReference>
<proteinExistence type="predicted"/>
<name>F0WDT1_9STRA</name>
<dbReference type="PANTHER" id="PTHR44329:SF214">
    <property type="entry name" value="PROTEIN KINASE DOMAIN-CONTAINING PROTEIN"/>
    <property type="match status" value="1"/>
</dbReference>
<feature type="transmembrane region" description="Helical" evidence="1">
    <location>
        <begin position="310"/>
        <end position="331"/>
    </location>
</feature>
<feature type="domain" description="Protein kinase" evidence="2">
    <location>
        <begin position="423"/>
        <end position="682"/>
    </location>
</feature>
<dbReference type="AlphaFoldDB" id="F0WDT1"/>
<evidence type="ECO:0000256" key="1">
    <source>
        <dbReference type="SAM" id="Phobius"/>
    </source>
</evidence>
<dbReference type="SMART" id="SM00220">
    <property type="entry name" value="S_TKc"/>
    <property type="match status" value="1"/>
</dbReference>
<dbReference type="HOGENOM" id="CLU_000288_63_45_1"/>
<gene>
    <name evidence="3" type="primary">AlNc14C69G4799</name>
    <name evidence="3" type="ORF">ALNC14_055010</name>
</gene>
<dbReference type="PANTHER" id="PTHR44329">
    <property type="entry name" value="SERINE/THREONINE-PROTEIN KINASE TNNI3K-RELATED"/>
    <property type="match status" value="1"/>
</dbReference>
<dbReference type="InterPro" id="IPR000719">
    <property type="entry name" value="Prot_kinase_dom"/>
</dbReference>
<keyword evidence="1" id="KW-0812">Transmembrane</keyword>
<keyword evidence="3" id="KW-0808">Transferase</keyword>
<reference evidence="3" key="1">
    <citation type="journal article" date="2011" name="PLoS Biol.">
        <title>Gene gain and loss during evolution of obligate parasitism in the white rust pathogen of Arabidopsis thaliana.</title>
        <authorList>
            <person name="Kemen E."/>
            <person name="Gardiner A."/>
            <person name="Schultz-Larsen T."/>
            <person name="Kemen A.C."/>
            <person name="Balmuth A.L."/>
            <person name="Robert-Seilaniantz A."/>
            <person name="Bailey K."/>
            <person name="Holub E."/>
            <person name="Studholme D.J."/>
            <person name="Maclean D."/>
            <person name="Jones J.D."/>
        </authorList>
    </citation>
    <scope>NUCLEOTIDE SEQUENCE</scope>
</reference>
<dbReference type="InterPro" id="IPR051681">
    <property type="entry name" value="Ser/Thr_Kinases-Pseudokinases"/>
</dbReference>
<keyword evidence="1" id="KW-0472">Membrane</keyword>
<protein>
    <submittedName>
        <fullName evidence="3">Protein kinase putative</fullName>
    </submittedName>
</protein>
<dbReference type="Gene3D" id="1.10.510.10">
    <property type="entry name" value="Transferase(Phosphotransferase) domain 1"/>
    <property type="match status" value="1"/>
</dbReference>
<dbReference type="InterPro" id="IPR011009">
    <property type="entry name" value="Kinase-like_dom_sf"/>
</dbReference>
<organism evidence="3">
    <name type="scientific">Albugo laibachii Nc14</name>
    <dbReference type="NCBI Taxonomy" id="890382"/>
    <lineage>
        <taxon>Eukaryota</taxon>
        <taxon>Sar</taxon>
        <taxon>Stramenopiles</taxon>
        <taxon>Oomycota</taxon>
        <taxon>Peronosporomycetes</taxon>
        <taxon>Albuginales</taxon>
        <taxon>Albuginaceae</taxon>
        <taxon>Albugo</taxon>
    </lineage>
</organism>
<dbReference type="SUPFAM" id="SSF56112">
    <property type="entry name" value="Protein kinase-like (PK-like)"/>
    <property type="match status" value="1"/>
</dbReference>
<dbReference type="GO" id="GO:0005524">
    <property type="term" value="F:ATP binding"/>
    <property type="evidence" value="ECO:0007669"/>
    <property type="project" value="InterPro"/>
</dbReference>
<dbReference type="Pfam" id="PF07714">
    <property type="entry name" value="PK_Tyr_Ser-Thr"/>
    <property type="match status" value="1"/>
</dbReference>
<dbReference type="PROSITE" id="PS50011">
    <property type="entry name" value="PROTEIN_KINASE_DOM"/>
    <property type="match status" value="1"/>
</dbReference>
<dbReference type="EMBL" id="FR824114">
    <property type="protein sequence ID" value="CCA19358.1"/>
    <property type="molecule type" value="Genomic_DNA"/>
</dbReference>
<dbReference type="GO" id="GO:0004674">
    <property type="term" value="F:protein serine/threonine kinase activity"/>
    <property type="evidence" value="ECO:0007669"/>
    <property type="project" value="TreeGrafter"/>
</dbReference>
<evidence type="ECO:0000259" key="2">
    <source>
        <dbReference type="PROSITE" id="PS50011"/>
    </source>
</evidence>
<dbReference type="InterPro" id="IPR008271">
    <property type="entry name" value="Ser/Thr_kinase_AS"/>
</dbReference>
<accession>F0WDT1</accession>
<keyword evidence="1" id="KW-1133">Transmembrane helix</keyword>
<dbReference type="InterPro" id="IPR001245">
    <property type="entry name" value="Ser-Thr/Tyr_kinase_cat_dom"/>
</dbReference>
<sequence>MYTNIKSHLRRIPATLFVLILALLVLHLCIRTVPTIFVPSQLIVRHLQTISPIVQLSTNASFQFDGSTSDLAQQYYRRYASGSIIEPLSFTSQSLPERIRTRLNSIGLDFENLNGYLQRAVIWDSGYALGSGALRKIYTRNGSSMENIAIPAKHYRSVNCTTISCTVHNVPTSLVKTTYRSDLCRGNDILKVSLCATEDVFGISAHSALWATGGTDDFDPEPHIIRHAWYDTSNSQSYLVNGIHTTLDTFEAAYGKCPSTGQSGSIIIPCAQYTRELASNWSLASPSFGQLTTLWLEATKSAKKKDLGTAYVVVITIICILLVGIIVFFIVQYRKRRLEFSISLREPHDLGSPNLVIDVLTPRGNMTMLQSTKSPFSELDTTSRTFMDSGKSDIPSSIHSNGMCTSFFTHPILQSRQISMENIAFVQLISRGAYGEIWQCQYQNQYIAVKRLLQNKTHTLQEAQEFIAEIQLTASLHHPNIVTFIGVAYTTLEKLCMVLEFCARGDVQTYLQAHESPNWTSHKREMALGVAKALEYLHSFSPPILHRDIKAKNVLLSDQMHVKVIDFGISKHMHNAMTAGIGTPYWTAPENLQGSEYSESSDMYSFGVFLSEVDTCRTPYVDLKSDMELGPVQILHRVMNGTLQPSFSCHIPSQLEKIAKLCLHRDAKLRPAAKSVVEMLTG</sequence>
<evidence type="ECO:0000313" key="3">
    <source>
        <dbReference type="EMBL" id="CCA19358.1"/>
    </source>
</evidence>